<gene>
    <name evidence="2" type="ORF">A3H78_00535</name>
</gene>
<sequence>MLTLIAQSTQTVTIPTVGLPVMEFGTVLTFIIRLIFIIAGLTSLIVGLLGGMDWITSGGEKEALEKARNKIQAAIVGILVLIFVLTIFWTLEQVVFKRAICFGISCEIRVPSLVGGSSQGGGQGGGSHSDIGDCESFCTKWAGYKGGFCPDKPACSSGIRTVPIPDDFDKNFCAAGLCCCSS</sequence>
<protein>
    <submittedName>
        <fullName evidence="2">Uncharacterized protein</fullName>
    </submittedName>
</protein>
<accession>A0A1F7JH60</accession>
<organism evidence="2 3">
    <name type="scientific">Candidatus Roizmanbacteria bacterium RIFCSPLOWO2_02_FULL_36_11</name>
    <dbReference type="NCBI Taxonomy" id="1802071"/>
    <lineage>
        <taxon>Bacteria</taxon>
        <taxon>Candidatus Roizmaniibacteriota</taxon>
    </lineage>
</organism>
<feature type="transmembrane region" description="Helical" evidence="1">
    <location>
        <begin position="71"/>
        <end position="91"/>
    </location>
</feature>
<keyword evidence="1" id="KW-0812">Transmembrane</keyword>
<keyword evidence="1" id="KW-0472">Membrane</keyword>
<proteinExistence type="predicted"/>
<dbReference type="AlphaFoldDB" id="A0A1F7JH60"/>
<evidence type="ECO:0000313" key="2">
    <source>
        <dbReference type="EMBL" id="OGK54948.1"/>
    </source>
</evidence>
<reference evidence="2 3" key="1">
    <citation type="journal article" date="2016" name="Nat. Commun.">
        <title>Thousands of microbial genomes shed light on interconnected biogeochemical processes in an aquifer system.</title>
        <authorList>
            <person name="Anantharaman K."/>
            <person name="Brown C.T."/>
            <person name="Hug L.A."/>
            <person name="Sharon I."/>
            <person name="Castelle C.J."/>
            <person name="Probst A.J."/>
            <person name="Thomas B.C."/>
            <person name="Singh A."/>
            <person name="Wilkins M.J."/>
            <person name="Karaoz U."/>
            <person name="Brodie E.L."/>
            <person name="Williams K.H."/>
            <person name="Hubbard S.S."/>
            <person name="Banfield J.F."/>
        </authorList>
    </citation>
    <scope>NUCLEOTIDE SEQUENCE [LARGE SCALE GENOMIC DNA]</scope>
</reference>
<name>A0A1F7JH60_9BACT</name>
<keyword evidence="1" id="KW-1133">Transmembrane helix</keyword>
<evidence type="ECO:0000313" key="3">
    <source>
        <dbReference type="Proteomes" id="UP000177418"/>
    </source>
</evidence>
<feature type="transmembrane region" description="Helical" evidence="1">
    <location>
        <begin position="30"/>
        <end position="50"/>
    </location>
</feature>
<dbReference type="Proteomes" id="UP000177418">
    <property type="component" value="Unassembled WGS sequence"/>
</dbReference>
<dbReference type="EMBL" id="MGAV01000012">
    <property type="protein sequence ID" value="OGK54948.1"/>
    <property type="molecule type" value="Genomic_DNA"/>
</dbReference>
<evidence type="ECO:0000256" key="1">
    <source>
        <dbReference type="SAM" id="Phobius"/>
    </source>
</evidence>
<comment type="caution">
    <text evidence="2">The sequence shown here is derived from an EMBL/GenBank/DDBJ whole genome shotgun (WGS) entry which is preliminary data.</text>
</comment>